<dbReference type="EMBL" id="KB445555">
    <property type="protein sequence ID" value="EMC96182.1"/>
    <property type="molecule type" value="Genomic_DNA"/>
</dbReference>
<proteinExistence type="predicted"/>
<dbReference type="OrthoDB" id="3931163at2759"/>
<feature type="region of interest" description="Disordered" evidence="1">
    <location>
        <begin position="149"/>
        <end position="215"/>
    </location>
</feature>
<feature type="compositionally biased region" description="Basic and acidic residues" evidence="1">
    <location>
        <begin position="149"/>
        <end position="167"/>
    </location>
</feature>
<reference evidence="2 3" key="1">
    <citation type="journal article" date="2012" name="PLoS Pathog.">
        <title>Diverse lifestyles and strategies of plant pathogenesis encoded in the genomes of eighteen Dothideomycetes fungi.</title>
        <authorList>
            <person name="Ohm R.A."/>
            <person name="Feau N."/>
            <person name="Henrissat B."/>
            <person name="Schoch C.L."/>
            <person name="Horwitz B.A."/>
            <person name="Barry K.W."/>
            <person name="Condon B.J."/>
            <person name="Copeland A.C."/>
            <person name="Dhillon B."/>
            <person name="Glaser F."/>
            <person name="Hesse C.N."/>
            <person name="Kosti I."/>
            <person name="LaButti K."/>
            <person name="Lindquist E.A."/>
            <person name="Lucas S."/>
            <person name="Salamov A.A."/>
            <person name="Bradshaw R.E."/>
            <person name="Ciuffetti L."/>
            <person name="Hamelin R.C."/>
            <person name="Kema G.H.J."/>
            <person name="Lawrence C."/>
            <person name="Scott J.A."/>
            <person name="Spatafora J.W."/>
            <person name="Turgeon B.G."/>
            <person name="de Wit P.J.G.M."/>
            <person name="Zhong S."/>
            <person name="Goodwin S.B."/>
            <person name="Grigoriev I.V."/>
        </authorList>
    </citation>
    <scope>NUCLEOTIDE SEQUENCE [LARGE SCALE GENOMIC DNA]</scope>
    <source>
        <strain evidence="2 3">UAMH 10762</strain>
    </source>
</reference>
<dbReference type="GeneID" id="19114612"/>
<organism evidence="2 3">
    <name type="scientific">Baudoinia panamericana (strain UAMH 10762)</name>
    <name type="common">Angels' share fungus</name>
    <name type="synonym">Baudoinia compniacensis (strain UAMH 10762)</name>
    <dbReference type="NCBI Taxonomy" id="717646"/>
    <lineage>
        <taxon>Eukaryota</taxon>
        <taxon>Fungi</taxon>
        <taxon>Dikarya</taxon>
        <taxon>Ascomycota</taxon>
        <taxon>Pezizomycotina</taxon>
        <taxon>Dothideomycetes</taxon>
        <taxon>Dothideomycetidae</taxon>
        <taxon>Mycosphaerellales</taxon>
        <taxon>Teratosphaeriaceae</taxon>
        <taxon>Baudoinia</taxon>
    </lineage>
</organism>
<dbReference type="HOGENOM" id="CLU_1283040_0_0_1"/>
<evidence type="ECO:0000313" key="3">
    <source>
        <dbReference type="Proteomes" id="UP000011761"/>
    </source>
</evidence>
<name>M2LP75_BAUPA</name>
<protein>
    <submittedName>
        <fullName evidence="2">Uncharacterized protein</fullName>
    </submittedName>
</protein>
<dbReference type="Proteomes" id="UP000011761">
    <property type="component" value="Unassembled WGS sequence"/>
</dbReference>
<dbReference type="AlphaFoldDB" id="M2LP75"/>
<feature type="compositionally biased region" description="Low complexity" evidence="1">
    <location>
        <begin position="197"/>
        <end position="215"/>
    </location>
</feature>
<evidence type="ECO:0000256" key="1">
    <source>
        <dbReference type="SAM" id="MobiDB-lite"/>
    </source>
</evidence>
<sequence length="215" mass="23038">MASSALPIPRGTFTHLSRQLQQTRRHASSTTIPATPFPAGLFKPPSSIIAPWKTITGAREWQTSTYHYNPQTAATLPTAAVTATNLLNNYATMIRSRGLASTGSSGTARSAVAMRRKSFEKVYVGGMGVKDFGDRVVVDAFVFDAVEAEREERERRDRERRERRKAEGGQQGEGAGAGGRRRRRPPPGAGAVGAGAGARRFSRNAGAQRAAGAGR</sequence>
<dbReference type="KEGG" id="bcom:BAUCODRAFT_466051"/>
<gene>
    <name evidence="2" type="ORF">BAUCODRAFT_466051</name>
</gene>
<evidence type="ECO:0000313" key="2">
    <source>
        <dbReference type="EMBL" id="EMC96182.1"/>
    </source>
</evidence>
<dbReference type="RefSeq" id="XP_007676375.1">
    <property type="nucleotide sequence ID" value="XM_007678185.1"/>
</dbReference>
<accession>M2LP75</accession>
<keyword evidence="3" id="KW-1185">Reference proteome</keyword>
<feature type="compositionally biased region" description="Gly residues" evidence="1">
    <location>
        <begin position="169"/>
        <end position="178"/>
    </location>
</feature>